<dbReference type="EMBL" id="FQNF01000034">
    <property type="protein sequence ID" value="SGZ39917.1"/>
    <property type="molecule type" value="Genomic_DNA"/>
</dbReference>
<reference evidence="8" key="1">
    <citation type="submission" date="2016-11" db="EMBL/GenBank/DDBJ databases">
        <authorList>
            <person name="Guldener U."/>
        </authorList>
    </citation>
    <scope>NUCLEOTIDE SEQUENCE [LARGE SCALE GENOMIC DNA]</scope>
</reference>
<evidence type="ECO:0000256" key="4">
    <source>
        <dbReference type="ARBA" id="ARBA00023136"/>
    </source>
</evidence>
<organism evidence="7 8">
    <name type="scientific">Hanseniaspora guilliermondii</name>
    <dbReference type="NCBI Taxonomy" id="56406"/>
    <lineage>
        <taxon>Eukaryota</taxon>
        <taxon>Fungi</taxon>
        <taxon>Dikarya</taxon>
        <taxon>Ascomycota</taxon>
        <taxon>Saccharomycotina</taxon>
        <taxon>Saccharomycetes</taxon>
        <taxon>Saccharomycodales</taxon>
        <taxon>Saccharomycodaceae</taxon>
        <taxon>Hanseniaspora</taxon>
    </lineage>
</organism>
<dbReference type="GO" id="GO:0000329">
    <property type="term" value="C:fungal-type vacuole membrane"/>
    <property type="evidence" value="ECO:0007669"/>
    <property type="project" value="TreeGrafter"/>
</dbReference>
<evidence type="ECO:0000256" key="3">
    <source>
        <dbReference type="ARBA" id="ARBA00022737"/>
    </source>
</evidence>
<accession>A0A1L0CM18</accession>
<comment type="similarity">
    <text evidence="2">Belongs to the VAC14 family.</text>
</comment>
<protein>
    <recommendedName>
        <fullName evidence="6">Vacuolar protein 14 C-terminal Fig4-binding domain-containing protein</fullName>
    </recommendedName>
</protein>
<dbReference type="VEuPathDB" id="FungiDB:HGUI_02117"/>
<dbReference type="InterPro" id="IPR021841">
    <property type="entry name" value="VAC14_Fig4p-bd"/>
</dbReference>
<dbReference type="GO" id="GO:0070772">
    <property type="term" value="C:PAS complex"/>
    <property type="evidence" value="ECO:0007669"/>
    <property type="project" value="InterPro"/>
</dbReference>
<evidence type="ECO:0000313" key="7">
    <source>
        <dbReference type="EMBL" id="SGZ39917.1"/>
    </source>
</evidence>
<keyword evidence="3" id="KW-0677">Repeat</keyword>
<feature type="compositionally biased region" description="Low complexity" evidence="5">
    <location>
        <begin position="439"/>
        <end position="454"/>
    </location>
</feature>
<dbReference type="Pfam" id="PF11916">
    <property type="entry name" value="Vac14_Fig4_bd"/>
    <property type="match status" value="1"/>
</dbReference>
<dbReference type="PANTHER" id="PTHR16023">
    <property type="entry name" value="TAX1 BINDING PROTEIN-RELATED"/>
    <property type="match status" value="1"/>
</dbReference>
<evidence type="ECO:0000256" key="2">
    <source>
        <dbReference type="ARBA" id="ARBA00010225"/>
    </source>
</evidence>
<feature type="region of interest" description="Disordered" evidence="5">
    <location>
        <begin position="439"/>
        <end position="463"/>
    </location>
</feature>
<dbReference type="Gene3D" id="1.25.10.10">
    <property type="entry name" value="Leucine-rich Repeat Variant"/>
    <property type="match status" value="1"/>
</dbReference>
<evidence type="ECO:0000259" key="6">
    <source>
        <dbReference type="Pfam" id="PF11916"/>
    </source>
</evidence>
<dbReference type="GO" id="GO:0006661">
    <property type="term" value="P:phosphatidylinositol biosynthetic process"/>
    <property type="evidence" value="ECO:0007669"/>
    <property type="project" value="InterPro"/>
</dbReference>
<dbReference type="PANTHER" id="PTHR16023:SF0">
    <property type="entry name" value="PROTEIN VAC14 HOMOLOG"/>
    <property type="match status" value="1"/>
</dbReference>
<dbReference type="SUPFAM" id="SSF48371">
    <property type="entry name" value="ARM repeat"/>
    <property type="match status" value="1"/>
</dbReference>
<evidence type="ECO:0000256" key="1">
    <source>
        <dbReference type="ARBA" id="ARBA00004308"/>
    </source>
</evidence>
<dbReference type="AlphaFoldDB" id="A0A1L0CM18"/>
<dbReference type="InterPro" id="IPR016024">
    <property type="entry name" value="ARM-type_fold"/>
</dbReference>
<feature type="domain" description="Vacuolar protein 14 C-terminal Fig4-binding" evidence="6">
    <location>
        <begin position="883"/>
        <end position="1061"/>
    </location>
</feature>
<name>A0A1L0CM18_9ASCO</name>
<evidence type="ECO:0000256" key="5">
    <source>
        <dbReference type="SAM" id="MobiDB-lite"/>
    </source>
</evidence>
<feature type="region of interest" description="Disordered" evidence="5">
    <location>
        <begin position="483"/>
        <end position="508"/>
    </location>
</feature>
<dbReference type="Proteomes" id="UP000183365">
    <property type="component" value="Unassembled WGS sequence"/>
</dbReference>
<evidence type="ECO:0000313" key="8">
    <source>
        <dbReference type="Proteomes" id="UP000183365"/>
    </source>
</evidence>
<feature type="region of interest" description="Disordered" evidence="5">
    <location>
        <begin position="1073"/>
        <end position="1092"/>
    </location>
</feature>
<comment type="subcellular location">
    <subcellularLocation>
        <location evidence="1">Endomembrane system</location>
    </subcellularLocation>
</comment>
<dbReference type="Pfam" id="PF12755">
    <property type="entry name" value="Vac14_Fab1_bd"/>
    <property type="match status" value="1"/>
</dbReference>
<keyword evidence="8" id="KW-1185">Reference proteome</keyword>
<keyword evidence="4" id="KW-0472">Membrane</keyword>
<dbReference type="InterPro" id="IPR011989">
    <property type="entry name" value="ARM-like"/>
</dbReference>
<sequence>MDPAIVRGLLDRQYEVRKKAALQLEKQIKFIFYEEHGINKLNNIINQLCGTKKSSFSNEDKITENNEDNFIGEASNLKNGDNELDINNANINLSSNGTSEPAEIYDNNDIFEGITDIATIRIAKLMAYASIIISLGQTNSLQFANKIVYAMLPFFYDPNDLVRFYSCESLYNIAKILKGEILKYFNEIFDILCLVTVDPINNVRGAASILDRLMKDIVIEFGSDYSTLITLDDNISMSTIVQTKKANINSTQIPENIKYKDISEQHQIKHDDERPHILGFDFYQPSNQKLKQSASSTIRMDKFVPILLERIYSNNNNTKVFLMSWIEVLNKCPNLTLVTYLPWLINAILLYLDDIGESKEITEVATTLLDGMLKEVCELGTVRTKLCVNDKASVVSKDITTHKGNLISNNQYSEKLSSSFLKPQANKKNYSLNSNSKRISSVDSWNSSSSNTNNRYHKVSGGSMTIKDRKKSLIINNMNIDDIEDDSDEAPAPPDSQSVPTNDSVADGEEYIPRPYLDIKKLVHTLIKSLSSSNPQIQKVVLQWLTEIIQYWPVTDIIDSKVIKTQDDGYNTSQTDSESAPVESNDKDVADLISLLLKLGDISVRNNQQGFKKNLLYEGNNLNMSLSDNIGYIDNTVKKPEMAPLSKNTDSSSVKNAGANSILSSKDIKGLSSVNMIEAKIVSIAYKLNFKVLETLTISQQLLLERGRTLKIPTTSLINSLALTFKESCYESRILILNWLIFVYKFFITSENCELFNDNCFLILIKAMTMEDDRDLYYGLQSNLVSNSNIESSNNSIVGKSTSNVYGNLIMDEEDQEMNFDKIISNMDDLKIKGTDNTKALKLVSKSLTLLKMINALDPSDSYFNKFLNMLLDNWQSQFYDNLSDRRESIFVTMCVTLGYEKLYKNLSILLDSRFKANSNGYKFITEIINMMAKKMIASKEFYPLRKKLKMNDDWTFFSNLFKAWCIQPSALIYLCLISENYELGYNIILGFVNLEELLPKNLMQIDILVQLLESQPMTQVRLDLLCPDKQYLIKLLYSILMLLPQSSSAFKLLNQRLSSIEQYKNVTNNGLSSLSSPVSSARSSSTSSGKSIMNSNSFQFSDLLEYYHSVINNI</sequence>
<dbReference type="OrthoDB" id="5574975at2759"/>
<gene>
    <name evidence="7" type="ORF">HGUI_02117</name>
</gene>
<dbReference type="InterPro" id="IPR026825">
    <property type="entry name" value="Vac14"/>
</dbReference>
<dbReference type="GO" id="GO:0010008">
    <property type="term" value="C:endosome membrane"/>
    <property type="evidence" value="ECO:0007669"/>
    <property type="project" value="TreeGrafter"/>
</dbReference>
<proteinExistence type="inferred from homology"/>